<dbReference type="InterPro" id="IPR011707">
    <property type="entry name" value="Cu-oxidase-like_N"/>
</dbReference>
<evidence type="ECO:0000259" key="5">
    <source>
        <dbReference type="Pfam" id="PF07731"/>
    </source>
</evidence>
<organism evidence="7 8">
    <name type="scientific">Candidatus Veblenbacteria bacterium RIFOXYA2_FULL_43_9</name>
    <dbReference type="NCBI Taxonomy" id="1802425"/>
    <lineage>
        <taxon>Bacteria</taxon>
        <taxon>Candidatus Vebleniibacteriota</taxon>
    </lineage>
</organism>
<dbReference type="PROSITE" id="PS00080">
    <property type="entry name" value="MULTICOPPER_OXIDASE2"/>
    <property type="match status" value="1"/>
</dbReference>
<evidence type="ECO:0000259" key="6">
    <source>
        <dbReference type="Pfam" id="PF07732"/>
    </source>
</evidence>
<dbReference type="EMBL" id="MHTB01000041">
    <property type="protein sequence ID" value="OHA54704.1"/>
    <property type="molecule type" value="Genomic_DNA"/>
</dbReference>
<evidence type="ECO:0000256" key="2">
    <source>
        <dbReference type="ARBA" id="ARBA00023002"/>
    </source>
</evidence>
<feature type="domain" description="Plastocyanin-like" evidence="6">
    <location>
        <begin position="25"/>
        <end position="129"/>
    </location>
</feature>
<dbReference type="CDD" id="cd04207">
    <property type="entry name" value="CuRO_3_LCC_like"/>
    <property type="match status" value="1"/>
</dbReference>
<name>A0A1G2Q2B6_9BACT</name>
<dbReference type="GO" id="GO:0005507">
    <property type="term" value="F:copper ion binding"/>
    <property type="evidence" value="ECO:0007669"/>
    <property type="project" value="InterPro"/>
</dbReference>
<dbReference type="PANTHER" id="PTHR11709:SF394">
    <property type="entry name" value="FI03373P-RELATED"/>
    <property type="match status" value="1"/>
</dbReference>
<dbReference type="AlphaFoldDB" id="A0A1G2Q2B6"/>
<dbReference type="InterPro" id="IPR002355">
    <property type="entry name" value="Cu_oxidase_Cu_BS"/>
</dbReference>
<evidence type="ECO:0000256" key="3">
    <source>
        <dbReference type="ARBA" id="ARBA00023008"/>
    </source>
</evidence>
<dbReference type="InterPro" id="IPR001117">
    <property type="entry name" value="Cu-oxidase_2nd"/>
</dbReference>
<dbReference type="GO" id="GO:0016491">
    <property type="term" value="F:oxidoreductase activity"/>
    <property type="evidence" value="ECO:0007669"/>
    <property type="project" value="UniProtKB-KW"/>
</dbReference>
<evidence type="ECO:0008006" key="9">
    <source>
        <dbReference type="Google" id="ProtNLM"/>
    </source>
</evidence>
<reference evidence="7 8" key="1">
    <citation type="journal article" date="2016" name="Nat. Commun.">
        <title>Thousands of microbial genomes shed light on interconnected biogeochemical processes in an aquifer system.</title>
        <authorList>
            <person name="Anantharaman K."/>
            <person name="Brown C.T."/>
            <person name="Hug L.A."/>
            <person name="Sharon I."/>
            <person name="Castelle C.J."/>
            <person name="Probst A.J."/>
            <person name="Thomas B.C."/>
            <person name="Singh A."/>
            <person name="Wilkins M.J."/>
            <person name="Karaoz U."/>
            <person name="Brodie E.L."/>
            <person name="Williams K.H."/>
            <person name="Hubbard S.S."/>
            <person name="Banfield J.F."/>
        </authorList>
    </citation>
    <scope>NUCLEOTIDE SEQUENCE [LARGE SCALE GENOMIC DNA]</scope>
</reference>
<sequence>MSTVVELKNGGTFDLAASFVQKKLGNRSYRMLAYNGSIPGPLIKVSQGADVTINFKNGTDMKTLLHSHGVRMDNAFDGSQTTQKEMEPGETFAYKLKFPDAGMYWYHPHVREDYAQELGLYGNYLVVPNDKDYWSPVNREVALFLDDILIENEKINLSRQGADHTLMGRFGNIMLVNGEPDYRLEVKRGELIRFYVTNAANTRTFNFTIPGVKMKLVGGDGGATEREEWKDAVIVGPSERLVVEVLFDKEGSFTIQNKTPDKTYALGTVSVSSDSVALSYAEQFVTLRTNTIAVKSIDPYRQYFGRPIDKRLTIGIDLKGQGSMMGGGQHMMMGGMMMDNSMMAMPVSSDGIEWEDDMAMMNQGSTNQTLEWKLIDEDTRQANMDIDWNFKVGDKVKIRITNDANSVHPMQHPIHFHGQQFLVLDQNGKKGDNLVWKDTVLIPAGQYADILLNITNPGDWMAHCHIAEHLESGMMMKFQVD</sequence>
<comment type="caution">
    <text evidence="7">The sequence shown here is derived from an EMBL/GenBank/DDBJ whole genome shotgun (WGS) entry which is preliminary data.</text>
</comment>
<protein>
    <recommendedName>
        <fullName evidence="9">Copper oxidase</fullName>
    </recommendedName>
</protein>
<proteinExistence type="predicted"/>
<dbReference type="Pfam" id="PF00394">
    <property type="entry name" value="Cu-oxidase"/>
    <property type="match status" value="1"/>
</dbReference>
<dbReference type="PANTHER" id="PTHR11709">
    <property type="entry name" value="MULTI-COPPER OXIDASE"/>
    <property type="match status" value="1"/>
</dbReference>
<dbReference type="InterPro" id="IPR008972">
    <property type="entry name" value="Cupredoxin"/>
</dbReference>
<dbReference type="Proteomes" id="UP000178936">
    <property type="component" value="Unassembled WGS sequence"/>
</dbReference>
<dbReference type="Pfam" id="PF07732">
    <property type="entry name" value="Cu-oxidase_3"/>
    <property type="match status" value="1"/>
</dbReference>
<evidence type="ECO:0000313" key="8">
    <source>
        <dbReference type="Proteomes" id="UP000178936"/>
    </source>
</evidence>
<evidence type="ECO:0000259" key="4">
    <source>
        <dbReference type="Pfam" id="PF00394"/>
    </source>
</evidence>
<feature type="domain" description="Plastocyanin-like" evidence="5">
    <location>
        <begin position="373"/>
        <end position="481"/>
    </location>
</feature>
<dbReference type="SUPFAM" id="SSF49503">
    <property type="entry name" value="Cupredoxins"/>
    <property type="match status" value="3"/>
</dbReference>
<dbReference type="Pfam" id="PF07731">
    <property type="entry name" value="Cu-oxidase_2"/>
    <property type="match status" value="1"/>
</dbReference>
<keyword evidence="1" id="KW-0479">Metal-binding</keyword>
<keyword evidence="3" id="KW-0186">Copper</keyword>
<dbReference type="InterPro" id="IPR011706">
    <property type="entry name" value="Cu-oxidase_C"/>
</dbReference>
<dbReference type="Gene3D" id="2.60.40.420">
    <property type="entry name" value="Cupredoxins - blue copper proteins"/>
    <property type="match status" value="3"/>
</dbReference>
<evidence type="ECO:0000256" key="1">
    <source>
        <dbReference type="ARBA" id="ARBA00022723"/>
    </source>
</evidence>
<gene>
    <name evidence="7" type="ORF">A2226_03925</name>
</gene>
<dbReference type="InterPro" id="IPR045087">
    <property type="entry name" value="Cu-oxidase_fam"/>
</dbReference>
<evidence type="ECO:0000313" key="7">
    <source>
        <dbReference type="EMBL" id="OHA54704.1"/>
    </source>
</evidence>
<accession>A0A1G2Q2B6</accession>
<feature type="domain" description="Plastocyanin-like" evidence="4">
    <location>
        <begin position="172"/>
        <end position="258"/>
    </location>
</feature>
<keyword evidence="2" id="KW-0560">Oxidoreductase</keyword>